<proteinExistence type="inferred from homology"/>
<keyword evidence="5 13" id="KW-0963">Cytoplasm</keyword>
<dbReference type="PANTHER" id="PTHR17490:SF16">
    <property type="entry name" value="THREONYLCARBAMOYL-AMP SYNTHASE"/>
    <property type="match status" value="1"/>
</dbReference>
<keyword evidence="6 13" id="KW-0808">Transferase</keyword>
<comment type="catalytic activity">
    <reaction evidence="12 13">
        <text>L-threonine + hydrogencarbonate + ATP = L-threonylcarbamoyladenylate + diphosphate + H2O</text>
        <dbReference type="Rhea" id="RHEA:36407"/>
        <dbReference type="ChEBI" id="CHEBI:15377"/>
        <dbReference type="ChEBI" id="CHEBI:17544"/>
        <dbReference type="ChEBI" id="CHEBI:30616"/>
        <dbReference type="ChEBI" id="CHEBI:33019"/>
        <dbReference type="ChEBI" id="CHEBI:57926"/>
        <dbReference type="ChEBI" id="CHEBI:73682"/>
        <dbReference type="EC" id="2.7.7.87"/>
    </reaction>
</comment>
<sequence length="331" mass="37025">MNKKTSIGNDIKIAKENLEKGNLVAIPTETVYGLAANAFDIHAVAKIFEAKNRPTFDPLIVHTDTIDKIKNWTIDFPIWAEELGKHFWAGALTLLLPRKSIIPDLVTSGLPHVAVRIPNHKLTLELLQHLDFPLAAPSANPFGYISPTTANHVFEQLEGKVSYILDGGSCKIGVESTIVGEENGKLTVFRKGGIAIEELEKVVGKLIVKEHSNSNPNQKKVASSGMLLSHYAPKIKMRLGNIEEILNEYQSNQELESNEIGILSFYEKYNQVPVQNQFVLSKKQDYSEAAQNLFSYMRELDKLNIKIILAELLPEKELGRAINDRLRRAAY</sequence>
<dbReference type="InterPro" id="IPR038385">
    <property type="entry name" value="Sua5/YwlC_C"/>
</dbReference>
<dbReference type="GO" id="GO:0006450">
    <property type="term" value="P:regulation of translational fidelity"/>
    <property type="evidence" value="ECO:0007669"/>
    <property type="project" value="TreeGrafter"/>
</dbReference>
<dbReference type="InterPro" id="IPR010923">
    <property type="entry name" value="T(6)A37_SUA5"/>
</dbReference>
<dbReference type="GO" id="GO:0008033">
    <property type="term" value="P:tRNA processing"/>
    <property type="evidence" value="ECO:0007669"/>
    <property type="project" value="UniProtKB-KW"/>
</dbReference>
<dbReference type="PATRIC" id="fig|880071.3.peg.1016"/>
<reference evidence="17" key="1">
    <citation type="submission" date="2012-06" db="EMBL/GenBank/DDBJ databases">
        <title>The complete genome of Flexibacter litoralis DSM 6794.</title>
        <authorList>
            <person name="Lucas S."/>
            <person name="Copeland A."/>
            <person name="Lapidus A."/>
            <person name="Glavina del Rio T."/>
            <person name="Dalin E."/>
            <person name="Tice H."/>
            <person name="Bruce D."/>
            <person name="Goodwin L."/>
            <person name="Pitluck S."/>
            <person name="Peters L."/>
            <person name="Ovchinnikova G."/>
            <person name="Lu M."/>
            <person name="Kyrpides N."/>
            <person name="Mavromatis K."/>
            <person name="Ivanova N."/>
            <person name="Brettin T."/>
            <person name="Detter J.C."/>
            <person name="Han C."/>
            <person name="Larimer F."/>
            <person name="Land M."/>
            <person name="Hauser L."/>
            <person name="Markowitz V."/>
            <person name="Cheng J.-F."/>
            <person name="Hugenholtz P."/>
            <person name="Woyke T."/>
            <person name="Wu D."/>
            <person name="Spring S."/>
            <person name="Lang E."/>
            <person name="Kopitz M."/>
            <person name="Brambilla E."/>
            <person name="Klenk H.-P."/>
            <person name="Eisen J.A."/>
        </authorList>
    </citation>
    <scope>NUCLEOTIDE SEQUENCE [LARGE SCALE GENOMIC DNA]</scope>
    <source>
        <strain evidence="17">ATCC 23117 / DSM 6794 / NBRC 15988 / NCIMB 1366 / Sio-4</strain>
    </source>
</reference>
<evidence type="ECO:0000313" key="16">
    <source>
        <dbReference type="EMBL" id="AFM03484.1"/>
    </source>
</evidence>
<comment type="function">
    <text evidence="13">Required for the formation of a threonylcarbamoyl group on adenosine at position 37 (t(6)A37) in tRNAs that read codons beginning with adenine.</text>
</comment>
<evidence type="ECO:0000256" key="1">
    <source>
        <dbReference type="ARBA" id="ARBA00004496"/>
    </source>
</evidence>
<dbReference type="NCBIfam" id="TIGR00057">
    <property type="entry name" value="L-threonylcarbamoyladenylate synthase"/>
    <property type="match status" value="1"/>
</dbReference>
<dbReference type="GO" id="GO:0000049">
    <property type="term" value="F:tRNA binding"/>
    <property type="evidence" value="ECO:0007669"/>
    <property type="project" value="TreeGrafter"/>
</dbReference>
<feature type="binding site" evidence="14">
    <location>
        <position position="190"/>
    </location>
    <ligand>
        <name>ATP</name>
        <dbReference type="ChEBI" id="CHEBI:30616"/>
    </ligand>
</feature>
<evidence type="ECO:0000256" key="4">
    <source>
        <dbReference type="ARBA" id="ARBA00015492"/>
    </source>
</evidence>
<dbReference type="GO" id="GO:0003725">
    <property type="term" value="F:double-stranded RNA binding"/>
    <property type="evidence" value="ECO:0007669"/>
    <property type="project" value="UniProtKB-UniRule"/>
</dbReference>
<dbReference type="FunFam" id="3.90.870.10:FF:000009">
    <property type="entry name" value="Threonylcarbamoyl-AMP synthase, putative"/>
    <property type="match status" value="1"/>
</dbReference>
<evidence type="ECO:0000256" key="3">
    <source>
        <dbReference type="ARBA" id="ARBA00012584"/>
    </source>
</evidence>
<dbReference type="InterPro" id="IPR050156">
    <property type="entry name" value="TC-AMP_synthase_SUA5"/>
</dbReference>
<evidence type="ECO:0000256" key="13">
    <source>
        <dbReference type="PIRNR" id="PIRNR004930"/>
    </source>
</evidence>
<dbReference type="GO" id="GO:0005737">
    <property type="term" value="C:cytoplasm"/>
    <property type="evidence" value="ECO:0007669"/>
    <property type="project" value="UniProtKB-SubCell"/>
</dbReference>
<dbReference type="InterPro" id="IPR017945">
    <property type="entry name" value="DHBP_synth_RibB-like_a/b_dom"/>
</dbReference>
<evidence type="ECO:0000256" key="6">
    <source>
        <dbReference type="ARBA" id="ARBA00022679"/>
    </source>
</evidence>
<dbReference type="SUPFAM" id="SSF55821">
    <property type="entry name" value="YrdC/RibB"/>
    <property type="match status" value="1"/>
</dbReference>
<dbReference type="InterPro" id="IPR006070">
    <property type="entry name" value="Sua5-like_dom"/>
</dbReference>
<dbReference type="EMBL" id="CP003345">
    <property type="protein sequence ID" value="AFM03484.1"/>
    <property type="molecule type" value="Genomic_DNA"/>
</dbReference>
<evidence type="ECO:0000256" key="12">
    <source>
        <dbReference type="ARBA" id="ARBA00048366"/>
    </source>
</evidence>
<evidence type="ECO:0000256" key="7">
    <source>
        <dbReference type="ARBA" id="ARBA00022694"/>
    </source>
</evidence>
<dbReference type="Gene3D" id="3.40.50.11030">
    <property type="entry name" value="Threonylcarbamoyl-AMP synthase, C-terminal domain"/>
    <property type="match status" value="1"/>
</dbReference>
<evidence type="ECO:0000313" key="17">
    <source>
        <dbReference type="Proteomes" id="UP000006054"/>
    </source>
</evidence>
<dbReference type="EC" id="2.7.7.87" evidence="3 13"/>
<dbReference type="STRING" id="880071.Fleli_1039"/>
<dbReference type="eggNOG" id="COG0009">
    <property type="taxonomic scope" value="Bacteria"/>
</dbReference>
<feature type="binding site" evidence="14">
    <location>
        <position position="62"/>
    </location>
    <ligand>
        <name>L-threonine</name>
        <dbReference type="ChEBI" id="CHEBI:57926"/>
    </ligand>
</feature>
<dbReference type="Pfam" id="PF01300">
    <property type="entry name" value="Sua5_yciO_yrdC"/>
    <property type="match status" value="1"/>
</dbReference>
<evidence type="ECO:0000256" key="14">
    <source>
        <dbReference type="PIRSR" id="PIRSR004930-1"/>
    </source>
</evidence>
<keyword evidence="17" id="KW-1185">Reference proteome</keyword>
<dbReference type="Gene3D" id="3.90.870.10">
    <property type="entry name" value="DHBP synthase"/>
    <property type="match status" value="1"/>
</dbReference>
<feature type="binding site" evidence="14">
    <location>
        <position position="30"/>
    </location>
    <ligand>
        <name>L-threonine</name>
        <dbReference type="ChEBI" id="CHEBI:57926"/>
    </ligand>
</feature>
<comment type="similarity">
    <text evidence="2 13">Belongs to the SUA5 family.</text>
</comment>
<dbReference type="AlphaFoldDB" id="I4AHP9"/>
<dbReference type="PROSITE" id="PS51163">
    <property type="entry name" value="YRDC"/>
    <property type="match status" value="1"/>
</dbReference>
<dbReference type="Proteomes" id="UP000006054">
    <property type="component" value="Chromosome"/>
</dbReference>
<feature type="binding site" evidence="14">
    <location>
        <position position="53"/>
    </location>
    <ligand>
        <name>ATP</name>
        <dbReference type="ChEBI" id="CHEBI:30616"/>
    </ligand>
</feature>
<keyword evidence="7 13" id="KW-0819">tRNA processing</keyword>
<feature type="domain" description="YrdC-like" evidence="15">
    <location>
        <begin position="8"/>
        <end position="194"/>
    </location>
</feature>
<feature type="binding site" evidence="14">
    <location>
        <position position="138"/>
    </location>
    <ligand>
        <name>ATP</name>
        <dbReference type="ChEBI" id="CHEBI:30616"/>
    </ligand>
</feature>
<evidence type="ECO:0000259" key="15">
    <source>
        <dbReference type="PROSITE" id="PS51163"/>
    </source>
</evidence>
<organism evidence="16 17">
    <name type="scientific">Bernardetia litoralis (strain ATCC 23117 / DSM 6794 / NBRC 15988 / NCIMB 1366 / Fx l1 / Sio-4)</name>
    <name type="common">Flexibacter litoralis</name>
    <dbReference type="NCBI Taxonomy" id="880071"/>
    <lineage>
        <taxon>Bacteria</taxon>
        <taxon>Pseudomonadati</taxon>
        <taxon>Bacteroidota</taxon>
        <taxon>Cytophagia</taxon>
        <taxon>Cytophagales</taxon>
        <taxon>Bernardetiaceae</taxon>
        <taxon>Bernardetia</taxon>
    </lineage>
</organism>
<evidence type="ECO:0000256" key="11">
    <source>
        <dbReference type="ARBA" id="ARBA00029774"/>
    </source>
</evidence>
<dbReference type="KEGG" id="fli:Fleli_1039"/>
<feature type="binding site" evidence="14">
    <location>
        <position position="146"/>
    </location>
    <ligand>
        <name>ATP</name>
        <dbReference type="ChEBI" id="CHEBI:30616"/>
    </ligand>
</feature>
<dbReference type="Pfam" id="PF03481">
    <property type="entry name" value="Sua5_C"/>
    <property type="match status" value="1"/>
</dbReference>
<name>I4AHP9_BERLS</name>
<dbReference type="InterPro" id="IPR005145">
    <property type="entry name" value="Sua5_C"/>
</dbReference>
<evidence type="ECO:0000256" key="2">
    <source>
        <dbReference type="ARBA" id="ARBA00007663"/>
    </source>
</evidence>
<evidence type="ECO:0000256" key="9">
    <source>
        <dbReference type="ARBA" id="ARBA00022741"/>
    </source>
</evidence>
<comment type="subcellular location">
    <subcellularLocation>
        <location evidence="1 13">Cytoplasm</location>
    </subcellularLocation>
</comment>
<evidence type="ECO:0000256" key="10">
    <source>
        <dbReference type="ARBA" id="ARBA00022840"/>
    </source>
</evidence>
<keyword evidence="8 13" id="KW-0548">Nucleotidyltransferase</keyword>
<evidence type="ECO:0000256" key="8">
    <source>
        <dbReference type="ARBA" id="ARBA00022695"/>
    </source>
</evidence>
<evidence type="ECO:0000256" key="5">
    <source>
        <dbReference type="ARBA" id="ARBA00022490"/>
    </source>
</evidence>
<keyword evidence="9 13" id="KW-0547">Nucleotide-binding</keyword>
<feature type="binding site" evidence="14">
    <location>
        <position position="136"/>
    </location>
    <ligand>
        <name>L-threonine</name>
        <dbReference type="ChEBI" id="CHEBI:57926"/>
    </ligand>
</feature>
<dbReference type="RefSeq" id="WP_014796942.1">
    <property type="nucleotide sequence ID" value="NC_018018.1"/>
</dbReference>
<feature type="binding site" evidence="14">
    <location>
        <position position="176"/>
    </location>
    <ligand>
        <name>L-threonine</name>
        <dbReference type="ChEBI" id="CHEBI:57926"/>
    </ligand>
</feature>
<feature type="binding site" evidence="14">
    <location>
        <position position="231"/>
    </location>
    <ligand>
        <name>ATP</name>
        <dbReference type="ChEBI" id="CHEBI:30616"/>
    </ligand>
</feature>
<accession>I4AHP9</accession>
<feature type="binding site" evidence="14">
    <location>
        <position position="116"/>
    </location>
    <ligand>
        <name>L-threonine</name>
        <dbReference type="ChEBI" id="CHEBI:57926"/>
    </ligand>
</feature>
<protein>
    <recommendedName>
        <fullName evidence="4 13">Threonylcarbamoyl-AMP synthase</fullName>
        <shortName evidence="13">TC-AMP synthase</shortName>
        <ecNumber evidence="3 13">2.7.7.87</ecNumber>
    </recommendedName>
    <alternativeName>
        <fullName evidence="11 13">L-threonylcarbamoyladenylate synthase</fullName>
    </alternativeName>
</protein>
<dbReference type="GO" id="GO:0061710">
    <property type="term" value="F:L-threonylcarbamoyladenylate synthase"/>
    <property type="evidence" value="ECO:0007669"/>
    <property type="project" value="UniProtKB-EC"/>
</dbReference>
<dbReference type="PIRSF" id="PIRSF004930">
    <property type="entry name" value="Tln_factor_SUA5"/>
    <property type="match status" value="1"/>
</dbReference>
<dbReference type="GO" id="GO:0005524">
    <property type="term" value="F:ATP binding"/>
    <property type="evidence" value="ECO:0007669"/>
    <property type="project" value="UniProtKB-UniRule"/>
</dbReference>
<dbReference type="OrthoDB" id="9814580at2"/>
<keyword evidence="10 13" id="KW-0067">ATP-binding</keyword>
<gene>
    <name evidence="16" type="ordered locus">Fleli_1039</name>
</gene>
<dbReference type="PANTHER" id="PTHR17490">
    <property type="entry name" value="SUA5"/>
    <property type="match status" value="1"/>
</dbReference>
<dbReference type="HOGENOM" id="CLU_031397_0_0_10"/>